<proteinExistence type="predicted"/>
<evidence type="ECO:0000256" key="3">
    <source>
        <dbReference type="ARBA" id="ARBA00023136"/>
    </source>
</evidence>
<dbReference type="RefSeq" id="WP_145729887.1">
    <property type="nucleotide sequence ID" value="NZ_VITR01000002.1"/>
</dbReference>
<dbReference type="Gene3D" id="3.10.20.310">
    <property type="entry name" value="membrane protein fhac"/>
    <property type="match status" value="1"/>
</dbReference>
<sequence length="691" mass="72284">MALLSTLSLACWSAQGHAQGAPTSAPTGQQPQVGAAPATDAAKAAPATDAAAGAASGTTTGTATQPDTPGDDDTPGAVLARKAEQEPDGATHQPDAEPPPATYTVDFHPAPGVEADDGLMDVLRSASSLITLQNDPPSSLLGLEKRIDNDYEKLAAALRSEGYFDGSVMVKVDADAKPVAVVIEVTPGRRYTISKVTLSMPDGSPPPGGPLDLSKLHLKPGDPARGPAVRDAEAAVVPLMAARGYARAKVGQRDLAVDVQAHTMAVAFTLEPGPLVRFGPTTFTGLGRLDPDVAYGRLPWKEGDVYDPAKVDKARNKLTDLGVFSQVRVVLDDVPGTAQPDGSREVPMLGQMEERPRHFINTGLNYGTTDGAAATATWGDRNFLCGAEALTVTGSIGGIARKKFRDSDGLDYSLGTTLKKPDFLETDTTLNLSALAVSEHPEAYSRDALTLGAIVTHPLTPHLTASAGVTLEQSSIRQDLTGDGVLTTTDNTLVGLPVALKFDNTDNLLNPTQGYRWNAGLTPYLSPLGDSGTFVIGNAGASGYWAVDDAKAYVIAARVNLGAVYGGSLAQVPADKRFFAGGGGSVRGYAYQKVGPLDVNNDPTGGRSLIETSAELRIRLTDTIGLVPFIDGGNVFESAYPDLSQGMRWGAGLGVRYFTSFGPLRLDVGVPLDRRSGDSMWQLYVSIGQSF</sequence>
<dbReference type="GO" id="GO:0019867">
    <property type="term" value="C:outer membrane"/>
    <property type="evidence" value="ECO:0007669"/>
    <property type="project" value="InterPro"/>
</dbReference>
<keyword evidence="9" id="KW-1185">Reference proteome</keyword>
<feature type="compositionally biased region" description="Polar residues" evidence="4">
    <location>
        <begin position="21"/>
        <end position="32"/>
    </location>
</feature>
<comment type="subcellular location">
    <subcellularLocation>
        <location evidence="1">Membrane</location>
    </subcellularLocation>
</comment>
<dbReference type="PANTHER" id="PTHR12815:SF42">
    <property type="entry name" value="BACTERIAL SURFACE ANTIGEN (D15) DOMAIN-CONTAINING PROTEIN"/>
    <property type="match status" value="1"/>
</dbReference>
<feature type="domain" description="Bacterial surface antigen (D15)" evidence="6">
    <location>
        <begin position="382"/>
        <end position="691"/>
    </location>
</feature>
<feature type="compositionally biased region" description="Low complexity" evidence="4">
    <location>
        <begin position="34"/>
        <end position="68"/>
    </location>
</feature>
<dbReference type="InterPro" id="IPR039910">
    <property type="entry name" value="D15-like"/>
</dbReference>
<dbReference type="PANTHER" id="PTHR12815">
    <property type="entry name" value="SORTING AND ASSEMBLY MACHINERY SAMM50 PROTEIN FAMILY MEMBER"/>
    <property type="match status" value="1"/>
</dbReference>
<dbReference type="Proteomes" id="UP000315751">
    <property type="component" value="Unassembled WGS sequence"/>
</dbReference>
<evidence type="ECO:0000256" key="5">
    <source>
        <dbReference type="SAM" id="SignalP"/>
    </source>
</evidence>
<evidence type="ECO:0000259" key="7">
    <source>
        <dbReference type="Pfam" id="PF07244"/>
    </source>
</evidence>
<dbReference type="Pfam" id="PF07244">
    <property type="entry name" value="POTRA"/>
    <property type="match status" value="1"/>
</dbReference>
<accession>A0A560HJC2</accession>
<organism evidence="8 9">
    <name type="scientific">Nitrospirillum amazonense</name>
    <dbReference type="NCBI Taxonomy" id="28077"/>
    <lineage>
        <taxon>Bacteria</taxon>
        <taxon>Pseudomonadati</taxon>
        <taxon>Pseudomonadota</taxon>
        <taxon>Alphaproteobacteria</taxon>
        <taxon>Rhodospirillales</taxon>
        <taxon>Azospirillaceae</taxon>
        <taxon>Nitrospirillum</taxon>
    </lineage>
</organism>
<reference evidence="8 9" key="1">
    <citation type="submission" date="2019-06" db="EMBL/GenBank/DDBJ databases">
        <title>Genomic Encyclopedia of Type Strains, Phase IV (KMG-V): Genome sequencing to study the core and pangenomes of soil and plant-associated prokaryotes.</title>
        <authorList>
            <person name="Whitman W."/>
        </authorList>
    </citation>
    <scope>NUCLEOTIDE SEQUENCE [LARGE SCALE GENOMIC DNA]</scope>
    <source>
        <strain evidence="8 9">BR 11622</strain>
    </source>
</reference>
<keyword evidence="2" id="KW-0812">Transmembrane</keyword>
<feature type="signal peptide" evidence="5">
    <location>
        <begin position="1"/>
        <end position="18"/>
    </location>
</feature>
<dbReference type="InterPro" id="IPR010827">
    <property type="entry name" value="BamA/TamA_POTRA"/>
</dbReference>
<keyword evidence="5" id="KW-0732">Signal</keyword>
<gene>
    <name evidence="8" type="ORF">FBZ90_102463</name>
</gene>
<dbReference type="AlphaFoldDB" id="A0A560HJC2"/>
<evidence type="ECO:0000256" key="2">
    <source>
        <dbReference type="ARBA" id="ARBA00022452"/>
    </source>
</evidence>
<dbReference type="OrthoDB" id="9769707at2"/>
<evidence type="ECO:0000313" key="9">
    <source>
        <dbReference type="Proteomes" id="UP000315751"/>
    </source>
</evidence>
<evidence type="ECO:0000313" key="8">
    <source>
        <dbReference type="EMBL" id="TWB45504.1"/>
    </source>
</evidence>
<dbReference type="EMBL" id="VITR01000002">
    <property type="protein sequence ID" value="TWB45504.1"/>
    <property type="molecule type" value="Genomic_DNA"/>
</dbReference>
<evidence type="ECO:0000259" key="6">
    <source>
        <dbReference type="Pfam" id="PF01103"/>
    </source>
</evidence>
<dbReference type="InterPro" id="IPR000184">
    <property type="entry name" value="Bac_surfAg_D15"/>
</dbReference>
<keyword evidence="2" id="KW-1134">Transmembrane beta strand</keyword>
<dbReference type="Gene3D" id="2.40.160.50">
    <property type="entry name" value="membrane protein fhac: a member of the omp85/tpsb transporter family"/>
    <property type="match status" value="1"/>
</dbReference>
<comment type="caution">
    <text evidence="8">The sequence shown here is derived from an EMBL/GenBank/DDBJ whole genome shotgun (WGS) entry which is preliminary data.</text>
</comment>
<keyword evidence="3" id="KW-0472">Membrane</keyword>
<protein>
    <submittedName>
        <fullName evidence="8">Autotransporter secretion outer membrane protein TamA</fullName>
    </submittedName>
</protein>
<evidence type="ECO:0000256" key="4">
    <source>
        <dbReference type="SAM" id="MobiDB-lite"/>
    </source>
</evidence>
<feature type="chain" id="PRO_5021707765" evidence="5">
    <location>
        <begin position="19"/>
        <end position="691"/>
    </location>
</feature>
<evidence type="ECO:0000256" key="1">
    <source>
        <dbReference type="ARBA" id="ARBA00004370"/>
    </source>
</evidence>
<feature type="domain" description="POTRA" evidence="7">
    <location>
        <begin position="277"/>
        <end position="333"/>
    </location>
</feature>
<dbReference type="Pfam" id="PF01103">
    <property type="entry name" value="Omp85"/>
    <property type="match status" value="1"/>
</dbReference>
<feature type="region of interest" description="Disordered" evidence="4">
    <location>
        <begin position="17"/>
        <end position="103"/>
    </location>
</feature>
<name>A0A560HJC2_9PROT</name>